<dbReference type="InterPro" id="IPR021109">
    <property type="entry name" value="Peptidase_aspartic_dom_sf"/>
</dbReference>
<feature type="region of interest" description="Disordered" evidence="1">
    <location>
        <begin position="1"/>
        <end position="30"/>
    </location>
</feature>
<protein>
    <recommendedName>
        <fullName evidence="2">Retrotransposon gag domain-containing protein</fullName>
    </recommendedName>
</protein>
<evidence type="ECO:0000313" key="3">
    <source>
        <dbReference type="EMBL" id="KAJ8551781.1"/>
    </source>
</evidence>
<dbReference type="EMBL" id="JAJAGQ010000010">
    <property type="protein sequence ID" value="KAJ8551781.1"/>
    <property type="molecule type" value="Genomic_DNA"/>
</dbReference>
<feature type="domain" description="Retrotransposon gag" evidence="2">
    <location>
        <begin position="294"/>
        <end position="384"/>
    </location>
</feature>
<proteinExistence type="predicted"/>
<reference evidence="4" key="1">
    <citation type="journal article" date="2023" name="Proc. Natl. Acad. Sci. U.S.A.">
        <title>Genomic and structural basis for evolution of tropane alkaloid biosynthesis.</title>
        <authorList>
            <person name="Wanga Y.-J."/>
            <person name="Taina T."/>
            <person name="Yua J.-Y."/>
            <person name="Lia J."/>
            <person name="Xua B."/>
            <person name="Chenc J."/>
            <person name="D'Auriad J.C."/>
            <person name="Huanga J.-P."/>
            <person name="Huanga S.-X."/>
        </authorList>
    </citation>
    <scope>NUCLEOTIDE SEQUENCE [LARGE SCALE GENOMIC DNA]</scope>
    <source>
        <strain evidence="4">cv. KIB-2019</strain>
    </source>
</reference>
<accession>A0A9Q1M519</accession>
<dbReference type="PANTHER" id="PTHR32108">
    <property type="entry name" value="DNA-DIRECTED RNA POLYMERASE SUBUNIT ALPHA"/>
    <property type="match status" value="1"/>
</dbReference>
<name>A0A9Q1M519_9SOLA</name>
<dbReference type="InterPro" id="IPR005162">
    <property type="entry name" value="Retrotrans_gag_dom"/>
</dbReference>
<feature type="compositionally biased region" description="Polar residues" evidence="1">
    <location>
        <begin position="87"/>
        <end position="131"/>
    </location>
</feature>
<evidence type="ECO:0000313" key="4">
    <source>
        <dbReference type="Proteomes" id="UP001152561"/>
    </source>
</evidence>
<gene>
    <name evidence="3" type="ORF">K7X08_021796</name>
</gene>
<feature type="region of interest" description="Disordered" evidence="1">
    <location>
        <begin position="437"/>
        <end position="551"/>
    </location>
</feature>
<dbReference type="OrthoDB" id="1304644at2759"/>
<evidence type="ECO:0000256" key="1">
    <source>
        <dbReference type="SAM" id="MobiDB-lite"/>
    </source>
</evidence>
<evidence type="ECO:0000259" key="2">
    <source>
        <dbReference type="Pfam" id="PF03732"/>
    </source>
</evidence>
<dbReference type="AlphaFoldDB" id="A0A9Q1M519"/>
<dbReference type="PANTHER" id="PTHR32108:SF9">
    <property type="entry name" value="REVERSE TRANSCRIPTASE RNASE H-LIKE DOMAIN-CONTAINING PROTEIN"/>
    <property type="match status" value="1"/>
</dbReference>
<feature type="region of interest" description="Disordered" evidence="1">
    <location>
        <begin position="69"/>
        <end position="139"/>
    </location>
</feature>
<dbReference type="Proteomes" id="UP001152561">
    <property type="component" value="Unassembled WGS sequence"/>
</dbReference>
<dbReference type="CDD" id="cd00303">
    <property type="entry name" value="retropepsin_like"/>
    <property type="match status" value="1"/>
</dbReference>
<feature type="compositionally biased region" description="Pro residues" evidence="1">
    <location>
        <begin position="532"/>
        <end position="545"/>
    </location>
</feature>
<dbReference type="Gene3D" id="2.40.70.10">
    <property type="entry name" value="Acid Proteases"/>
    <property type="match status" value="1"/>
</dbReference>
<feature type="compositionally biased region" description="Low complexity" evidence="1">
    <location>
        <begin position="466"/>
        <end position="503"/>
    </location>
</feature>
<sequence>MTDSSVEQTGLGLVALPGGEPETSERRNTSVPDEYLAQLLQQMATMQTEIERLRNLTNLSISINTPLPEQETSATAPHTFPSHEPSFPQNLPRNPLPSRTNPQLASPQRTNPHPINPQASPQQSPLQNDPVSFTAPYIHPAPLTQTTPLIQNIPPTLNYQATQQISMAHITNKQYVPPVYATEAQPSTSTIPNIHHQEIDQYEEMERQARIRNDESMAREIHSLKEAFKNIQTSKGHEGLEYEDLCMHPDVQLPVGYKVPKFDLFDGKGNPRAHLRSYCDKLVGVGKDQAIIMKLFIRSLTGEALDWYTSQDPRKWHNWGTMAQDFVDRFRFNTDTILDRFYLMKLEKKSTETFREYAMRWRAEAAKVQPPMAESEMTTLFVQSMKDATYYEKMIASLGGISLKWSNGRFHRRRYQSRRIANLAALQATSKAIQSDSFGGAIKKRRDGASPVMAVQEHRSNQMPTYQSPSSQPPYYNQNTQNHQPSYYSQSTQSPQPYYQHSPTPYPVYHTQPIYSPPRAPTYRNSPQYQPTHPPQPQNHPPNTPRPRANYERRPVKTYTPLAEPLAQLYERLRTAGILQPIPGHIPNPIPRSYDETKHCAYHSGITGHDTGVCFALKDKIEAFIKEGIIQLKGPPPNVNNNPLPNHDNANINMITIDEENSLEGTIVPIRTEERVESSALITPIITVQVRAPFEVEVLPPKSRIVTSYVDTKTAPWSYSIGERSRGKEKQIVEVVVAGMTRSGRCYAPADNPKKVVTETEVEEFWRKMPTKEYSVVEQLKKTPAQISLLSLLMNSPDHGRALLEVLKEAYVPRETTGEKLSALVGQILEAHKVSFHDKELPPEGLCHNKALNITVKCMNKFISKVLIDGGSAVNICPAATLRVLGISIGKIRESHLRVKGFDGAQMSVMGEMDLTLQVGPVEFVVEFQVLDISTSYNLLMGRPWIHVAGAVPSTLHQSLKFVWDHHEVVVHGEGSNSICPEGQIPIC</sequence>
<organism evidence="3 4">
    <name type="scientific">Anisodus acutangulus</name>
    <dbReference type="NCBI Taxonomy" id="402998"/>
    <lineage>
        <taxon>Eukaryota</taxon>
        <taxon>Viridiplantae</taxon>
        <taxon>Streptophyta</taxon>
        <taxon>Embryophyta</taxon>
        <taxon>Tracheophyta</taxon>
        <taxon>Spermatophyta</taxon>
        <taxon>Magnoliopsida</taxon>
        <taxon>eudicotyledons</taxon>
        <taxon>Gunneridae</taxon>
        <taxon>Pentapetalae</taxon>
        <taxon>asterids</taxon>
        <taxon>lamiids</taxon>
        <taxon>Solanales</taxon>
        <taxon>Solanaceae</taxon>
        <taxon>Solanoideae</taxon>
        <taxon>Hyoscyameae</taxon>
        <taxon>Anisodus</taxon>
    </lineage>
</organism>
<keyword evidence="4" id="KW-1185">Reference proteome</keyword>
<comment type="caution">
    <text evidence="3">The sequence shown here is derived from an EMBL/GenBank/DDBJ whole genome shotgun (WGS) entry which is preliminary data.</text>
</comment>
<dbReference type="Pfam" id="PF03732">
    <property type="entry name" value="Retrotrans_gag"/>
    <property type="match status" value="1"/>
</dbReference>